<evidence type="ECO:0000313" key="2">
    <source>
        <dbReference type="EMBL" id="CAG5073061.1"/>
    </source>
</evidence>
<accession>A0ABN7RF41</accession>
<reference evidence="2 3" key="1">
    <citation type="submission" date="2021-04" db="EMBL/GenBank/DDBJ databases">
        <authorList>
            <person name="Rodrigo-Torres L."/>
            <person name="Arahal R. D."/>
            <person name="Lucena T."/>
        </authorList>
    </citation>
    <scope>NUCLEOTIDE SEQUENCE [LARGE SCALE GENOMIC DNA]</scope>
    <source>
        <strain evidence="2 3">CECT 9623</strain>
    </source>
</reference>
<feature type="region of interest" description="Disordered" evidence="1">
    <location>
        <begin position="31"/>
        <end position="58"/>
    </location>
</feature>
<dbReference type="RefSeq" id="WP_215235845.1">
    <property type="nucleotide sequence ID" value="NZ_CAJRAU010000007.1"/>
</dbReference>
<gene>
    <name evidence="2" type="ORF">DYBT9623_04586</name>
</gene>
<dbReference type="EMBL" id="CAJRAU010000007">
    <property type="protein sequence ID" value="CAG5073061.1"/>
    <property type="molecule type" value="Genomic_DNA"/>
</dbReference>
<dbReference type="InterPro" id="IPR025631">
    <property type="entry name" value="Porin_10"/>
</dbReference>
<organism evidence="2 3">
    <name type="scientific">Dyadobacter linearis</name>
    <dbReference type="NCBI Taxonomy" id="2823330"/>
    <lineage>
        <taxon>Bacteria</taxon>
        <taxon>Pseudomonadati</taxon>
        <taxon>Bacteroidota</taxon>
        <taxon>Cytophagia</taxon>
        <taxon>Cytophagales</taxon>
        <taxon>Spirosomataceae</taxon>
        <taxon>Dyadobacter</taxon>
    </lineage>
</organism>
<feature type="compositionally biased region" description="Gly residues" evidence="1">
    <location>
        <begin position="32"/>
        <end position="54"/>
    </location>
</feature>
<dbReference type="Pfam" id="PF14121">
    <property type="entry name" value="Porin_10"/>
    <property type="match status" value="1"/>
</dbReference>
<evidence type="ECO:0008006" key="4">
    <source>
        <dbReference type="Google" id="ProtNLM"/>
    </source>
</evidence>
<dbReference type="Proteomes" id="UP000679725">
    <property type="component" value="Unassembled WGS sequence"/>
</dbReference>
<keyword evidence="3" id="KW-1185">Reference proteome</keyword>
<protein>
    <recommendedName>
        <fullName evidence="4">Porin</fullName>
    </recommendedName>
</protein>
<evidence type="ECO:0000256" key="1">
    <source>
        <dbReference type="SAM" id="MobiDB-lite"/>
    </source>
</evidence>
<sequence length="663" mass="76216">MRIVFYATLWIITGFLFAPLANAQVRMPGGMQMPGGGGGTGSRTGGGGAQGGGQILDDSTKNVYGPHTTLHYFENDILNNRDSVRYRVDTGLTNFHRWLPMDKAWGKLADLGNAVTATRNLLYQPREDIGQQLGFRAYDAYAIKQEEVKYIDTRSQHTELDFLSGGRKTSMGTFVYTQNVHSRFNFGIRGQRFTSNKQYGFANTINSEALLGQNWTLLLHTSFFSKNKKYLILAHYRHMNQKVREQGGIIPNVIEGVEQKYSYDGAAKISDDANSWERRHVFHLYQQYRLANGFQLFQQADFQSTINRFTDLDLERGLQRGIYPRFRFDSTQTRQDIYYKLLDNKVGIKGYYSGFNYRAYIRQRFYGMRGASQLGNDVGDIYTSYRTGLRFDNIIGAWAGYYLKDSANYLTAEADLNLAKNVEYRLKGELNTKWGKAGFQSIQTAPDLLVERYLSNHFEWRNNFDPTKVQTIYASLPLKTKKIQFVPEIQIHQINDFIYYDTSAAPRQLNAGFRLLRVGFNSGIHLNRWNFTAMSYLTLNDNKDVLRVPTVFASGEATFDFVYAKVLFIQLGLSARYRSSYLADAYMPVTQQFHLQNTDRLDQNVVVDVFANVRIKRVRLFFKMAYLNQGGNFNLFPEGYFVTPEYLGLARAFSFGINWPLFD</sequence>
<name>A0ABN7RF41_9BACT</name>
<evidence type="ECO:0000313" key="3">
    <source>
        <dbReference type="Proteomes" id="UP000679725"/>
    </source>
</evidence>
<comment type="caution">
    <text evidence="2">The sequence shown here is derived from an EMBL/GenBank/DDBJ whole genome shotgun (WGS) entry which is preliminary data.</text>
</comment>
<proteinExistence type="predicted"/>